<feature type="region of interest" description="Disordered" evidence="2">
    <location>
        <begin position="752"/>
        <end position="782"/>
    </location>
</feature>
<feature type="domain" description="Ndc10" evidence="4">
    <location>
        <begin position="143"/>
        <end position="432"/>
    </location>
</feature>
<gene>
    <name evidence="6" type="ORF">C6P45_000716</name>
</gene>
<feature type="domain" description="Transcription activator GCR1-like" evidence="3">
    <location>
        <begin position="791"/>
        <end position="868"/>
    </location>
</feature>
<dbReference type="InterPro" id="IPR031872">
    <property type="entry name" value="NDC10_II"/>
</dbReference>
<feature type="domain" description="NDC10 N-terminal" evidence="5">
    <location>
        <begin position="10"/>
        <end position="124"/>
    </location>
</feature>
<dbReference type="Gene3D" id="1.10.150.130">
    <property type="match status" value="1"/>
</dbReference>
<evidence type="ECO:0000313" key="6">
    <source>
        <dbReference type="EMBL" id="KAG0663931.1"/>
    </source>
</evidence>
<dbReference type="OrthoDB" id="4032152at2759"/>
<evidence type="ECO:0000259" key="5">
    <source>
        <dbReference type="Pfam" id="PF21400"/>
    </source>
</evidence>
<dbReference type="Gene3D" id="1.10.443.20">
    <property type="entry name" value="Centromere DNA-binding protein complex CBF3 subunit, domain 2"/>
    <property type="match status" value="1"/>
</dbReference>
<sequence>MSDDNTITNEKLNKLSESIPNKTLHQYKTFNIQYIQWLQKNNVIDGNGNDLKYDELPLEPILIHRFLLDNVITKVSSSSNKILTLLNSYINSFIFLNKISNIYRAEDKQINLDTNYLNHILDIHTHWFELNDQTLFLPTLSIISYNSWNPHTPHLNQKNFKSSLEKLRFLTDYQLMTYLGANYTTRSSIRLCDIKCNHLNRLMLLCKFEDDNEQVRYLLPQISPFLCPFTTLATYLFFKFYGVMNVSKGDGFPNLFNEEYIETMKIISGRQIYNYPKETTLNNGYIAMFKYCNQPYKKKFHFDKIPFEYPKLTNQQIEQLNNDKNFQDGVPFDFMTIFNWKTPYQPYNQFHTKDFFKQRSQVKPPDSIIFKFFPEIEFYKQKKNYDKLSEVSKDLLKTLELLRLVMVSNLPIIHNTFPNHELFKNEIFEDTDILSFLNDSIFQINDYTTKILPFKKLQNLTNDQLLKQLIETPMTSTSQITTDVVPKQTVDTQETQVNLINDDMLDEFRKQNFQFVQFQTLSNFKTLINFLAKIFNNMSIKKSSKEAISRQLALLNDSIIERINNSRPKDIKDYFLKKELIKHKSDQVVQYDNTSDKSMNEDDSVSEFMPQPRLMADSDVSNSFSEDSQSDGQDDDDDNLSSDSESMQEELKIMVEQFVTSKVDKIVSQQLNNFENKLEYMVEALVDEKIENKLKNIDFTKYMPKRKVSELDLDDSLQEEINQPPAKIQHMNPYKKIIENSKFTIKNRESIISSHEQSQSQSTPKQQSVIPPVQARGTSPIVPTSSSNGAFYMKEDISSIDDVILEWFTPNPDMDNQCVHSMNKTHNKSWRAAFESLYKQRKQIVEFYVYLINTVQYDRYKAIDVCNEVMEKHGLSLIDFSKFLKSWKKNHHSTFDGII</sequence>
<evidence type="ECO:0000256" key="1">
    <source>
        <dbReference type="ARBA" id="ARBA00023125"/>
    </source>
</evidence>
<evidence type="ECO:0000259" key="3">
    <source>
        <dbReference type="Pfam" id="PF12550"/>
    </source>
</evidence>
<name>A0A9P6W6C7_MAUEX</name>
<dbReference type="InterPro" id="IPR022210">
    <property type="entry name" value="TF_GCR1-like"/>
</dbReference>
<organism evidence="6 7">
    <name type="scientific">Maudiozyma exigua</name>
    <name type="common">Yeast</name>
    <name type="synonym">Kazachstania exigua</name>
    <dbReference type="NCBI Taxonomy" id="34358"/>
    <lineage>
        <taxon>Eukaryota</taxon>
        <taxon>Fungi</taxon>
        <taxon>Dikarya</taxon>
        <taxon>Ascomycota</taxon>
        <taxon>Saccharomycotina</taxon>
        <taxon>Saccharomycetes</taxon>
        <taxon>Saccharomycetales</taxon>
        <taxon>Saccharomycetaceae</taxon>
        <taxon>Maudiozyma</taxon>
    </lineage>
</organism>
<evidence type="ECO:0000259" key="4">
    <source>
        <dbReference type="Pfam" id="PF16787"/>
    </source>
</evidence>
<dbReference type="GO" id="GO:0003677">
    <property type="term" value="F:DNA binding"/>
    <property type="evidence" value="ECO:0007669"/>
    <property type="project" value="UniProtKB-KW"/>
</dbReference>
<evidence type="ECO:0000313" key="7">
    <source>
        <dbReference type="Proteomes" id="UP000750334"/>
    </source>
</evidence>
<dbReference type="Pfam" id="PF21400">
    <property type="entry name" value="Ndc10_N"/>
    <property type="match status" value="1"/>
</dbReference>
<feature type="compositionally biased region" description="Acidic residues" evidence="2">
    <location>
        <begin position="628"/>
        <end position="640"/>
    </location>
</feature>
<dbReference type="Pfam" id="PF16787">
    <property type="entry name" value="NDC10_II"/>
    <property type="match status" value="1"/>
</dbReference>
<dbReference type="EMBL" id="PUHR01000126">
    <property type="protein sequence ID" value="KAG0663931.1"/>
    <property type="molecule type" value="Genomic_DNA"/>
</dbReference>
<dbReference type="InterPro" id="IPR038279">
    <property type="entry name" value="Ndc10_dom2_sf"/>
</dbReference>
<keyword evidence="7" id="KW-1185">Reference proteome</keyword>
<keyword evidence="1" id="KW-0238">DNA-binding</keyword>
<feature type="compositionally biased region" description="Low complexity" evidence="2">
    <location>
        <begin position="752"/>
        <end position="768"/>
    </location>
</feature>
<dbReference type="InterPro" id="IPR049055">
    <property type="entry name" value="NDC10_N"/>
</dbReference>
<protein>
    <submittedName>
        <fullName evidence="6">Uncharacterized protein</fullName>
    </submittedName>
</protein>
<dbReference type="Proteomes" id="UP000750334">
    <property type="component" value="Unassembled WGS sequence"/>
</dbReference>
<dbReference type="InterPro" id="IPR010998">
    <property type="entry name" value="Integrase_recombinase_N"/>
</dbReference>
<dbReference type="Pfam" id="PF12550">
    <property type="entry name" value="GCR1_C"/>
    <property type="match status" value="1"/>
</dbReference>
<reference evidence="6 7" key="1">
    <citation type="submission" date="2020-11" db="EMBL/GenBank/DDBJ databases">
        <title>Kefir isolates.</title>
        <authorList>
            <person name="Marcisauskas S."/>
            <person name="Kim Y."/>
            <person name="Blasche S."/>
        </authorList>
    </citation>
    <scope>NUCLEOTIDE SEQUENCE [LARGE SCALE GENOMIC DNA]</scope>
    <source>
        <strain evidence="6 7">OG2</strain>
    </source>
</reference>
<feature type="region of interest" description="Disordered" evidence="2">
    <location>
        <begin position="617"/>
        <end position="647"/>
    </location>
</feature>
<proteinExistence type="predicted"/>
<evidence type="ECO:0000256" key="2">
    <source>
        <dbReference type="SAM" id="MobiDB-lite"/>
    </source>
</evidence>
<comment type="caution">
    <text evidence="6">The sequence shown here is derived from an EMBL/GenBank/DDBJ whole genome shotgun (WGS) entry which is preliminary data.</text>
</comment>
<dbReference type="AlphaFoldDB" id="A0A9P6W6C7"/>
<accession>A0A9P6W6C7</accession>